<feature type="domain" description="4Fe-4S ferredoxin-type" evidence="6">
    <location>
        <begin position="271"/>
        <end position="300"/>
    </location>
</feature>
<evidence type="ECO:0000256" key="3">
    <source>
        <dbReference type="ARBA" id="ARBA00023004"/>
    </source>
</evidence>
<organism evidence="7 8">
    <name type="scientific">Streblomastix strix</name>
    <dbReference type="NCBI Taxonomy" id="222440"/>
    <lineage>
        <taxon>Eukaryota</taxon>
        <taxon>Metamonada</taxon>
        <taxon>Preaxostyla</taxon>
        <taxon>Oxymonadida</taxon>
        <taxon>Streblomastigidae</taxon>
        <taxon>Streblomastix</taxon>
    </lineage>
</organism>
<dbReference type="InterPro" id="IPR050572">
    <property type="entry name" value="Fe-S_Ferredoxin"/>
</dbReference>
<feature type="domain" description="4Fe-4S ferredoxin-type" evidence="6">
    <location>
        <begin position="223"/>
        <end position="252"/>
    </location>
</feature>
<dbReference type="GO" id="GO:0046872">
    <property type="term" value="F:metal ion binding"/>
    <property type="evidence" value="ECO:0007669"/>
    <property type="project" value="UniProtKB-KW"/>
</dbReference>
<keyword evidence="4" id="KW-0411">Iron-sulfur</keyword>
<dbReference type="InterPro" id="IPR017896">
    <property type="entry name" value="4Fe4S_Fe-S-bd"/>
</dbReference>
<dbReference type="AlphaFoldDB" id="A0A5J4UCE3"/>
<keyword evidence="3" id="KW-0408">Iron</keyword>
<accession>A0A5J4UCE3</accession>
<reference evidence="7 8" key="1">
    <citation type="submission" date="2019-03" db="EMBL/GenBank/DDBJ databases">
        <title>Single cell metagenomics reveals metabolic interactions within the superorganism composed of flagellate Streblomastix strix and complex community of Bacteroidetes bacteria on its surface.</title>
        <authorList>
            <person name="Treitli S.C."/>
            <person name="Kolisko M."/>
            <person name="Husnik F."/>
            <person name="Keeling P."/>
            <person name="Hampl V."/>
        </authorList>
    </citation>
    <scope>NUCLEOTIDE SEQUENCE [LARGE SCALE GENOMIC DNA]</scope>
    <source>
        <strain evidence="7">ST1C</strain>
    </source>
</reference>
<feature type="transmembrane region" description="Helical" evidence="5">
    <location>
        <begin position="356"/>
        <end position="372"/>
    </location>
</feature>
<dbReference type="SUPFAM" id="SSF54862">
    <property type="entry name" value="4Fe-4S ferredoxins"/>
    <property type="match status" value="1"/>
</dbReference>
<dbReference type="PANTHER" id="PTHR43687">
    <property type="entry name" value="ADENYLYLSULFATE REDUCTASE, BETA SUBUNIT"/>
    <property type="match status" value="1"/>
</dbReference>
<dbReference type="Proteomes" id="UP000324800">
    <property type="component" value="Unassembled WGS sequence"/>
</dbReference>
<dbReference type="PROSITE" id="PS51379">
    <property type="entry name" value="4FE4S_FER_2"/>
    <property type="match status" value="2"/>
</dbReference>
<dbReference type="SUPFAM" id="SSF52218">
    <property type="entry name" value="Flavoproteins"/>
    <property type="match status" value="1"/>
</dbReference>
<keyword evidence="2" id="KW-0479">Metal-binding</keyword>
<dbReference type="EMBL" id="SNRW01018181">
    <property type="protein sequence ID" value="KAA6367581.1"/>
    <property type="molecule type" value="Genomic_DNA"/>
</dbReference>
<dbReference type="InterPro" id="IPR029039">
    <property type="entry name" value="Flavoprotein-like_sf"/>
</dbReference>
<evidence type="ECO:0000256" key="5">
    <source>
        <dbReference type="SAM" id="Phobius"/>
    </source>
</evidence>
<keyword evidence="5" id="KW-0812">Transmembrane</keyword>
<protein>
    <recommendedName>
        <fullName evidence="6">4Fe-4S ferredoxin-type domain-containing protein</fullName>
    </recommendedName>
</protein>
<evidence type="ECO:0000256" key="2">
    <source>
        <dbReference type="ARBA" id="ARBA00022723"/>
    </source>
</evidence>
<keyword evidence="5" id="KW-0472">Membrane</keyword>
<dbReference type="PANTHER" id="PTHR43687:SF1">
    <property type="entry name" value="FERREDOXIN III"/>
    <property type="match status" value="1"/>
</dbReference>
<keyword evidence="5" id="KW-1133">Transmembrane helix</keyword>
<dbReference type="Gene3D" id="3.40.50.360">
    <property type="match status" value="1"/>
</dbReference>
<evidence type="ECO:0000313" key="7">
    <source>
        <dbReference type="EMBL" id="KAA6367581.1"/>
    </source>
</evidence>
<dbReference type="InterPro" id="IPR017900">
    <property type="entry name" value="4Fe4S_Fe_S_CS"/>
</dbReference>
<evidence type="ECO:0000256" key="4">
    <source>
        <dbReference type="ARBA" id="ARBA00023014"/>
    </source>
</evidence>
<evidence type="ECO:0000256" key="1">
    <source>
        <dbReference type="ARBA" id="ARBA00022485"/>
    </source>
</evidence>
<evidence type="ECO:0000313" key="8">
    <source>
        <dbReference type="Proteomes" id="UP000324800"/>
    </source>
</evidence>
<comment type="caution">
    <text evidence="7">The sequence shown here is derived from an EMBL/GenBank/DDBJ whole genome shotgun (WGS) entry which is preliminary data.</text>
</comment>
<gene>
    <name evidence="7" type="ORF">EZS28_036893</name>
</gene>
<name>A0A5J4UCE3_9EUKA</name>
<sequence>MVQSTLNAIIVYFSSTNNTRYIAEHIASALVDSNVDGKIISVRTYDGLKLFKSADLGNPNDLPQIDLTKIEIWSKFLNSLRTANILGFGCYVFASNPPPYILRILNESIIGQQYLQSIKQYFTFSTFGSLHSKVVDILAWHLNQRLINATFIGKIDFHCPENFPPLLPFMGEKDKWSKNEIVRLSQFEQKIIKRIYDQDFKGEKFATNKYSIEFQKKNKQWYGTISIDTNLCIKCGLCEKNCPYNAIKLKKIKDGVIIDNVNDSEIEKLIKVPIVDQQRCQQCSRCYNNCPTHAINYAQWETHLRSQYKGPQLKFNKASKDEQERIDIHGEQPVELDRLPYPPVLMWRMWRYQKSFFIYCALALIVICYIIYKLC</sequence>
<dbReference type="Pfam" id="PF12838">
    <property type="entry name" value="Fer4_7"/>
    <property type="match status" value="1"/>
</dbReference>
<dbReference type="Gene3D" id="3.30.70.20">
    <property type="match status" value="2"/>
</dbReference>
<keyword evidence="1" id="KW-0004">4Fe-4S</keyword>
<dbReference type="GO" id="GO:0051539">
    <property type="term" value="F:4 iron, 4 sulfur cluster binding"/>
    <property type="evidence" value="ECO:0007669"/>
    <property type="project" value="UniProtKB-KW"/>
</dbReference>
<evidence type="ECO:0000259" key="6">
    <source>
        <dbReference type="PROSITE" id="PS51379"/>
    </source>
</evidence>
<dbReference type="PROSITE" id="PS00198">
    <property type="entry name" value="4FE4S_FER_1"/>
    <property type="match status" value="2"/>
</dbReference>
<proteinExistence type="predicted"/>